<dbReference type="Gene3D" id="3.90.1720.10">
    <property type="entry name" value="endopeptidase domain like (from Nostoc punctiforme)"/>
    <property type="match status" value="1"/>
</dbReference>
<accession>A0A918K6E6</accession>
<proteinExistence type="predicted"/>
<dbReference type="RefSeq" id="WP_189608313.1">
    <property type="nucleotide sequence ID" value="NZ_BMXR01000004.1"/>
</dbReference>
<name>A0A918K6E6_9GAMM</name>
<reference evidence="2" key="1">
    <citation type="journal article" date="2014" name="Int. J. Syst. Evol. Microbiol.">
        <title>Complete genome sequence of Corynebacterium casei LMG S-19264T (=DSM 44701T), isolated from a smear-ripened cheese.</title>
        <authorList>
            <consortium name="US DOE Joint Genome Institute (JGI-PGF)"/>
            <person name="Walter F."/>
            <person name="Albersmeier A."/>
            <person name="Kalinowski J."/>
            <person name="Ruckert C."/>
        </authorList>
    </citation>
    <scope>NUCLEOTIDE SEQUENCE</scope>
    <source>
        <strain evidence="2">KCTC 22169</strain>
    </source>
</reference>
<feature type="compositionally biased region" description="Basic and acidic residues" evidence="1">
    <location>
        <begin position="287"/>
        <end position="297"/>
    </location>
</feature>
<dbReference type="AlphaFoldDB" id="A0A918K6E6"/>
<dbReference type="Proteomes" id="UP000626148">
    <property type="component" value="Unassembled WGS sequence"/>
</dbReference>
<organism evidence="2 3">
    <name type="scientific">Saccharospirillum salsuginis</name>
    <dbReference type="NCBI Taxonomy" id="418750"/>
    <lineage>
        <taxon>Bacteria</taxon>
        <taxon>Pseudomonadati</taxon>
        <taxon>Pseudomonadota</taxon>
        <taxon>Gammaproteobacteria</taxon>
        <taxon>Oceanospirillales</taxon>
        <taxon>Saccharospirillaceae</taxon>
        <taxon>Saccharospirillum</taxon>
    </lineage>
</organism>
<reference evidence="2" key="2">
    <citation type="submission" date="2020-09" db="EMBL/GenBank/DDBJ databases">
        <authorList>
            <person name="Sun Q."/>
            <person name="Kim S."/>
        </authorList>
    </citation>
    <scope>NUCLEOTIDE SEQUENCE</scope>
    <source>
        <strain evidence="2">KCTC 22169</strain>
    </source>
</reference>
<feature type="region of interest" description="Disordered" evidence="1">
    <location>
        <begin position="278"/>
        <end position="297"/>
    </location>
</feature>
<dbReference type="InterPro" id="IPR038765">
    <property type="entry name" value="Papain-like_cys_pep_sf"/>
</dbReference>
<dbReference type="SUPFAM" id="SSF54001">
    <property type="entry name" value="Cysteine proteinases"/>
    <property type="match status" value="1"/>
</dbReference>
<gene>
    <name evidence="2" type="ORF">GCM10007392_19050</name>
</gene>
<protein>
    <recommendedName>
        <fullName evidence="4">Permuted papain-like amidase enzyme, YaeF/YiiX, C92 family</fullName>
    </recommendedName>
</protein>
<evidence type="ECO:0000313" key="2">
    <source>
        <dbReference type="EMBL" id="GGX51926.1"/>
    </source>
</evidence>
<evidence type="ECO:0000313" key="3">
    <source>
        <dbReference type="Proteomes" id="UP000626148"/>
    </source>
</evidence>
<comment type="caution">
    <text evidence="2">The sequence shown here is derived from an EMBL/GenBank/DDBJ whole genome shotgun (WGS) entry which is preliminary data.</text>
</comment>
<evidence type="ECO:0000256" key="1">
    <source>
        <dbReference type="SAM" id="MobiDB-lite"/>
    </source>
</evidence>
<keyword evidence="3" id="KW-1185">Reference proteome</keyword>
<dbReference type="EMBL" id="BMXR01000004">
    <property type="protein sequence ID" value="GGX51926.1"/>
    <property type="molecule type" value="Genomic_DNA"/>
</dbReference>
<evidence type="ECO:0008006" key="4">
    <source>
        <dbReference type="Google" id="ProtNLM"/>
    </source>
</evidence>
<sequence>MRLFSAIYRAVTRWLTEEPVNDAHPMSDFSKLRREIRSCDVILVEGYSRVAETIGSVTQSRWIHSALYIGRLHDVEDPRLRLKIREYFDGQPDVQLIIESQLGMGTVIRPLDTYKNRHLRLCRPRDLTYEDSQLVLKYAIHRLGTDYDVRQILDLLRFYLPWSFLPKRFRSSLFEWKPGGSTHTVCSTLIAEAFGAVSFPILPLVKRQEGGEVKLFQRNPKLCTPSDFDYSPYFDIIKYPYLEFEGSTTPVYRLMPWHGHGVLDDEEALMYMEAKMQQTMPDGAEPPPRRIDSKEHL</sequence>